<dbReference type="Gene3D" id="3.40.50.300">
    <property type="entry name" value="P-loop containing nucleotide triphosphate hydrolases"/>
    <property type="match status" value="1"/>
</dbReference>
<organism evidence="1 2">
    <name type="scientific">Aquibacillus rhizosphaerae</name>
    <dbReference type="NCBI Taxonomy" id="3051431"/>
    <lineage>
        <taxon>Bacteria</taxon>
        <taxon>Bacillati</taxon>
        <taxon>Bacillota</taxon>
        <taxon>Bacilli</taxon>
        <taxon>Bacillales</taxon>
        <taxon>Bacillaceae</taxon>
        <taxon>Aquibacillus</taxon>
    </lineage>
</organism>
<evidence type="ECO:0000313" key="1">
    <source>
        <dbReference type="EMBL" id="MDL4841751.1"/>
    </source>
</evidence>
<name>A0ABT7L7B3_9BACI</name>
<keyword evidence="2" id="KW-1185">Reference proteome</keyword>
<sequence>MKFVLLYGPQAVGKMTIGQELAKITGLKLFHNHMTIELLEPFLGFSDEMWRISTMIREELFESYAKSDQYGMIFTYVWAFDEQEDWEFVKKVTNVFESVGAEVYLVELEADVEERLKRNVTANRLNHKPTKRNTEKSKEELLKTMETHRLNSEVGEIQHKNYLRINNTHMRAAEVALQIKETLQL</sequence>
<dbReference type="EMBL" id="JASTZU010000047">
    <property type="protein sequence ID" value="MDL4841751.1"/>
    <property type="molecule type" value="Genomic_DNA"/>
</dbReference>
<protein>
    <submittedName>
        <fullName evidence="1">AAA family ATPase</fullName>
    </submittedName>
</protein>
<comment type="caution">
    <text evidence="1">The sequence shown here is derived from an EMBL/GenBank/DDBJ whole genome shotgun (WGS) entry which is preliminary data.</text>
</comment>
<accession>A0ABT7L7B3</accession>
<dbReference type="RefSeq" id="WP_285933033.1">
    <property type="nucleotide sequence ID" value="NZ_JASTZU010000047.1"/>
</dbReference>
<gene>
    <name evidence="1" type="ORF">QQS35_15025</name>
</gene>
<proteinExistence type="predicted"/>
<dbReference type="InterPro" id="IPR027417">
    <property type="entry name" value="P-loop_NTPase"/>
</dbReference>
<evidence type="ECO:0000313" key="2">
    <source>
        <dbReference type="Proteomes" id="UP001235343"/>
    </source>
</evidence>
<reference evidence="1 2" key="1">
    <citation type="submission" date="2023-06" db="EMBL/GenBank/DDBJ databases">
        <title>Aquibacillus rhizosphaerae LR5S19.</title>
        <authorList>
            <person name="Sun J.-Q."/>
        </authorList>
    </citation>
    <scope>NUCLEOTIDE SEQUENCE [LARGE SCALE GENOMIC DNA]</scope>
    <source>
        <strain evidence="1 2">LR5S19</strain>
    </source>
</reference>
<dbReference type="SUPFAM" id="SSF52540">
    <property type="entry name" value="P-loop containing nucleoside triphosphate hydrolases"/>
    <property type="match status" value="1"/>
</dbReference>
<dbReference type="Proteomes" id="UP001235343">
    <property type="component" value="Unassembled WGS sequence"/>
</dbReference>